<keyword evidence="6 7" id="KW-0472">Membrane</keyword>
<feature type="transmembrane region" description="Helical" evidence="7">
    <location>
        <begin position="266"/>
        <end position="285"/>
    </location>
</feature>
<dbReference type="Proteomes" id="UP000033423">
    <property type="component" value="Unassembled WGS sequence"/>
</dbReference>
<proteinExistence type="inferred from homology"/>
<comment type="subcellular location">
    <subcellularLocation>
        <location evidence="1">Membrane</location>
        <topology evidence="1">Multi-pass membrane protein</topology>
    </subcellularLocation>
</comment>
<dbReference type="GO" id="GO:0005548">
    <property type="term" value="F:phospholipid transporter activity"/>
    <property type="evidence" value="ECO:0007669"/>
    <property type="project" value="TreeGrafter"/>
</dbReference>
<sequence>MHGVYAVCADVSGVGHRGLAARGGGMSGIFKTVGHAFLSFLRDVGRMGVFLADVAYYSVVPPYRWRLVVQQVWFLGYKSLTVIFMTGAFAGMVLALQLFHTLSKFGAVSLLGPGIALSLVRELGPVFAALMVTGRAGSALTAELGIMRISEQIDCLYVMALNPYKYVIVPNFIAALIVFPLLTAIFDVVGIFGGYLVGVELLGIGSGVYFGEMRSHMGMDDIMIGFYKSIVFAIIVTWVCCYKGFYVGYGNSGYGARAVSRATTDAVVQSSVLVLVWDYLLGSFFI</sequence>
<dbReference type="InterPro" id="IPR003453">
    <property type="entry name" value="ABC_MlaE_roteobac"/>
</dbReference>
<keyword evidence="3" id="KW-0813">Transport</keyword>
<feature type="transmembrane region" description="Helical" evidence="7">
    <location>
        <begin position="166"/>
        <end position="186"/>
    </location>
</feature>
<feature type="transmembrane region" description="Helical" evidence="7">
    <location>
        <begin position="222"/>
        <end position="246"/>
    </location>
</feature>
<protein>
    <submittedName>
        <fullName evidence="8">ABC transporter permease protein</fullName>
    </submittedName>
</protein>
<name>A0A0F3H0F9_9BACT</name>
<dbReference type="PANTHER" id="PTHR30188">
    <property type="entry name" value="ABC TRANSPORTER PERMEASE PROTEIN-RELATED"/>
    <property type="match status" value="1"/>
</dbReference>
<dbReference type="PANTHER" id="PTHR30188:SF4">
    <property type="entry name" value="PROTEIN TRIGALACTOSYLDIACYLGLYCEROL 1, CHLOROPLASTIC"/>
    <property type="match status" value="1"/>
</dbReference>
<evidence type="ECO:0000256" key="5">
    <source>
        <dbReference type="ARBA" id="ARBA00022989"/>
    </source>
</evidence>
<feature type="transmembrane region" description="Helical" evidence="7">
    <location>
        <begin position="192"/>
        <end position="210"/>
    </location>
</feature>
<evidence type="ECO:0000256" key="6">
    <source>
        <dbReference type="ARBA" id="ARBA00023136"/>
    </source>
</evidence>
<keyword evidence="4 7" id="KW-0812">Transmembrane</keyword>
<dbReference type="AlphaFoldDB" id="A0A0F3H0F9"/>
<evidence type="ECO:0000313" key="8">
    <source>
        <dbReference type="EMBL" id="KJU87620.1"/>
    </source>
</evidence>
<keyword evidence="5 7" id="KW-1133">Transmembrane helix</keyword>
<evidence type="ECO:0000256" key="4">
    <source>
        <dbReference type="ARBA" id="ARBA00022692"/>
    </source>
</evidence>
<dbReference type="InterPro" id="IPR030802">
    <property type="entry name" value="Permease_MalE"/>
</dbReference>
<comment type="similarity">
    <text evidence="2 7">Belongs to the MlaE permease family.</text>
</comment>
<dbReference type="PATRIC" id="fig|29290.4.peg.259"/>
<dbReference type="EMBL" id="LACI01000092">
    <property type="protein sequence ID" value="KJU87620.1"/>
    <property type="molecule type" value="Genomic_DNA"/>
</dbReference>
<gene>
    <name evidence="8" type="ORF">MBAV_000184</name>
</gene>
<reference evidence="8 9" key="1">
    <citation type="submission" date="2015-02" db="EMBL/GenBank/DDBJ databases">
        <title>Single-cell genomics of uncultivated deep-branching MTB reveals a conserved set of magnetosome genes.</title>
        <authorList>
            <person name="Kolinko S."/>
            <person name="Richter M."/>
            <person name="Glockner F.O."/>
            <person name="Brachmann A."/>
            <person name="Schuler D."/>
        </authorList>
    </citation>
    <scope>NUCLEOTIDE SEQUENCE [LARGE SCALE GENOMIC DNA]</scope>
    <source>
        <strain evidence="8">TM-1</strain>
    </source>
</reference>
<keyword evidence="9" id="KW-1185">Reference proteome</keyword>
<accession>A0A0F3H0F9</accession>
<evidence type="ECO:0000256" key="2">
    <source>
        <dbReference type="ARBA" id="ARBA00007556"/>
    </source>
</evidence>
<evidence type="ECO:0000256" key="3">
    <source>
        <dbReference type="ARBA" id="ARBA00022448"/>
    </source>
</evidence>
<dbReference type="Pfam" id="PF02405">
    <property type="entry name" value="MlaE"/>
    <property type="match status" value="1"/>
</dbReference>
<dbReference type="GO" id="GO:0043190">
    <property type="term" value="C:ATP-binding cassette (ABC) transporter complex"/>
    <property type="evidence" value="ECO:0007669"/>
    <property type="project" value="InterPro"/>
</dbReference>
<evidence type="ECO:0000256" key="1">
    <source>
        <dbReference type="ARBA" id="ARBA00004141"/>
    </source>
</evidence>
<evidence type="ECO:0000313" key="9">
    <source>
        <dbReference type="Proteomes" id="UP000033423"/>
    </source>
</evidence>
<comment type="caution">
    <text evidence="8">The sequence shown here is derived from an EMBL/GenBank/DDBJ whole genome shotgun (WGS) entry which is preliminary data.</text>
</comment>
<organism evidence="8 9">
    <name type="scientific">Candidatus Magnetobacterium bavaricum</name>
    <dbReference type="NCBI Taxonomy" id="29290"/>
    <lineage>
        <taxon>Bacteria</taxon>
        <taxon>Pseudomonadati</taxon>
        <taxon>Nitrospirota</taxon>
        <taxon>Thermodesulfovibrionia</taxon>
        <taxon>Thermodesulfovibrionales</taxon>
        <taxon>Candidatus Magnetobacteriaceae</taxon>
        <taxon>Candidatus Magnetobacterium</taxon>
    </lineage>
</organism>
<dbReference type="NCBIfam" id="TIGR00056">
    <property type="entry name" value="MlaE family lipid ABC transporter permease subunit"/>
    <property type="match status" value="1"/>
</dbReference>
<evidence type="ECO:0000256" key="7">
    <source>
        <dbReference type="RuleBase" id="RU362044"/>
    </source>
</evidence>
<feature type="transmembrane region" description="Helical" evidence="7">
    <location>
        <begin position="72"/>
        <end position="95"/>
    </location>
</feature>